<gene>
    <name evidence="1" type="ORF">L211DRAFT_845069</name>
</gene>
<organism evidence="1 2">
    <name type="scientific">Terfezia boudieri ATCC MYA-4762</name>
    <dbReference type="NCBI Taxonomy" id="1051890"/>
    <lineage>
        <taxon>Eukaryota</taxon>
        <taxon>Fungi</taxon>
        <taxon>Dikarya</taxon>
        <taxon>Ascomycota</taxon>
        <taxon>Pezizomycotina</taxon>
        <taxon>Pezizomycetes</taxon>
        <taxon>Pezizales</taxon>
        <taxon>Pezizaceae</taxon>
        <taxon>Terfezia</taxon>
    </lineage>
</organism>
<proteinExistence type="predicted"/>
<dbReference type="OrthoDB" id="5342804at2759"/>
<name>A0A3N4M1W4_9PEZI</name>
<evidence type="ECO:0000313" key="1">
    <source>
        <dbReference type="EMBL" id="RPB29040.1"/>
    </source>
</evidence>
<protein>
    <submittedName>
        <fullName evidence="1">Uncharacterized protein</fullName>
    </submittedName>
</protein>
<dbReference type="Proteomes" id="UP000267821">
    <property type="component" value="Unassembled WGS sequence"/>
</dbReference>
<reference evidence="1 2" key="1">
    <citation type="journal article" date="2018" name="Nat. Ecol. Evol.">
        <title>Pezizomycetes genomes reveal the molecular basis of ectomycorrhizal truffle lifestyle.</title>
        <authorList>
            <person name="Murat C."/>
            <person name="Payen T."/>
            <person name="Noel B."/>
            <person name="Kuo A."/>
            <person name="Morin E."/>
            <person name="Chen J."/>
            <person name="Kohler A."/>
            <person name="Krizsan K."/>
            <person name="Balestrini R."/>
            <person name="Da Silva C."/>
            <person name="Montanini B."/>
            <person name="Hainaut M."/>
            <person name="Levati E."/>
            <person name="Barry K.W."/>
            <person name="Belfiori B."/>
            <person name="Cichocki N."/>
            <person name="Clum A."/>
            <person name="Dockter R.B."/>
            <person name="Fauchery L."/>
            <person name="Guy J."/>
            <person name="Iotti M."/>
            <person name="Le Tacon F."/>
            <person name="Lindquist E.A."/>
            <person name="Lipzen A."/>
            <person name="Malagnac F."/>
            <person name="Mello A."/>
            <person name="Molinier V."/>
            <person name="Miyauchi S."/>
            <person name="Poulain J."/>
            <person name="Riccioni C."/>
            <person name="Rubini A."/>
            <person name="Sitrit Y."/>
            <person name="Splivallo R."/>
            <person name="Traeger S."/>
            <person name="Wang M."/>
            <person name="Zifcakova L."/>
            <person name="Wipf D."/>
            <person name="Zambonelli A."/>
            <person name="Paolocci F."/>
            <person name="Nowrousian M."/>
            <person name="Ottonello S."/>
            <person name="Baldrian P."/>
            <person name="Spatafora J.W."/>
            <person name="Henrissat B."/>
            <person name="Nagy L.G."/>
            <person name="Aury J.M."/>
            <person name="Wincker P."/>
            <person name="Grigoriev I.V."/>
            <person name="Bonfante P."/>
            <person name="Martin F.M."/>
        </authorList>
    </citation>
    <scope>NUCLEOTIDE SEQUENCE [LARGE SCALE GENOMIC DNA]</scope>
    <source>
        <strain evidence="1 2">ATCC MYA-4762</strain>
    </source>
</reference>
<dbReference type="AlphaFoldDB" id="A0A3N4M1W4"/>
<dbReference type="EMBL" id="ML121528">
    <property type="protein sequence ID" value="RPB29040.1"/>
    <property type="molecule type" value="Genomic_DNA"/>
</dbReference>
<evidence type="ECO:0000313" key="2">
    <source>
        <dbReference type="Proteomes" id="UP000267821"/>
    </source>
</evidence>
<keyword evidence="2" id="KW-1185">Reference proteome</keyword>
<sequence length="302" mass="34658">MRQYPERRLTQSQEKIAGRHWPTRQIVCLVDRKDLYYVLKRLSALGQIDEVRALCISDDRRAMMTDADIRNIWDLFVAVTYRELGSSTSCIAAYEYAESWMYTTINNKKYNVAKIKHHDVDSPGIGVKPAVILPDADQEGYSCVPERTRSLLFTNQATAEPIDVTDDLVASSLKRIWREVTHNTRRDFVDEIAGQSEWAVAVNADWSKIFDIGVWFEREQLGVTTWESVEIAMRVHDRCRSLKLGDGRVIMAQWAADPVLKDFLIQNTVRQVLDGEEDDIAQERLIGMDAPVAEDEEESEEE</sequence>
<accession>A0A3N4M1W4</accession>
<dbReference type="InParanoid" id="A0A3N4M1W4"/>